<evidence type="ECO:0000313" key="8">
    <source>
        <dbReference type="EMBL" id="REK74419.1"/>
    </source>
</evidence>
<dbReference type="GO" id="GO:0051539">
    <property type="term" value="F:4 iron, 4 sulfur cluster binding"/>
    <property type="evidence" value="ECO:0007669"/>
    <property type="project" value="UniProtKB-KW"/>
</dbReference>
<dbReference type="GO" id="GO:0016491">
    <property type="term" value="F:oxidoreductase activity"/>
    <property type="evidence" value="ECO:0007669"/>
    <property type="project" value="UniProtKB-KW"/>
</dbReference>
<protein>
    <submittedName>
        <fullName evidence="8">(Fe-S)-binding protein</fullName>
    </submittedName>
</protein>
<feature type="transmembrane region" description="Helical" evidence="6">
    <location>
        <begin position="235"/>
        <end position="259"/>
    </location>
</feature>
<keyword evidence="3" id="KW-0560">Oxidoreductase</keyword>
<dbReference type="InterPro" id="IPR017896">
    <property type="entry name" value="4Fe4S_Fe-S-bd"/>
</dbReference>
<evidence type="ECO:0000256" key="2">
    <source>
        <dbReference type="ARBA" id="ARBA00022723"/>
    </source>
</evidence>
<keyword evidence="2" id="KW-0479">Metal-binding</keyword>
<dbReference type="Proteomes" id="UP000261905">
    <property type="component" value="Unassembled WGS sequence"/>
</dbReference>
<proteinExistence type="predicted"/>
<dbReference type="GO" id="GO:0046872">
    <property type="term" value="F:metal ion binding"/>
    <property type="evidence" value="ECO:0007669"/>
    <property type="project" value="UniProtKB-KW"/>
</dbReference>
<dbReference type="EMBL" id="QUBQ01000003">
    <property type="protein sequence ID" value="REK74419.1"/>
    <property type="molecule type" value="Genomic_DNA"/>
</dbReference>
<gene>
    <name evidence="8" type="ORF">DX130_18065</name>
</gene>
<dbReference type="InterPro" id="IPR051460">
    <property type="entry name" value="HdrC_iron-sulfur_subunit"/>
</dbReference>
<feature type="domain" description="4Fe-4S ferredoxin-type" evidence="7">
    <location>
        <begin position="430"/>
        <end position="460"/>
    </location>
</feature>
<evidence type="ECO:0000256" key="6">
    <source>
        <dbReference type="SAM" id="Phobius"/>
    </source>
</evidence>
<comment type="caution">
    <text evidence="8">The sequence shown here is derived from an EMBL/GenBank/DDBJ whole genome shotgun (WGS) entry which is preliminary data.</text>
</comment>
<dbReference type="InterPro" id="IPR004017">
    <property type="entry name" value="Cys_rich_dom"/>
</dbReference>
<dbReference type="PROSITE" id="PS51379">
    <property type="entry name" value="4FE4S_FER_2"/>
    <property type="match status" value="2"/>
</dbReference>
<evidence type="ECO:0000259" key="7">
    <source>
        <dbReference type="PROSITE" id="PS51379"/>
    </source>
</evidence>
<dbReference type="Gene3D" id="1.10.1060.10">
    <property type="entry name" value="Alpha-helical ferredoxin"/>
    <property type="match status" value="2"/>
</dbReference>
<evidence type="ECO:0000256" key="4">
    <source>
        <dbReference type="ARBA" id="ARBA00023004"/>
    </source>
</evidence>
<dbReference type="Gene3D" id="1.20.950.20">
    <property type="entry name" value="Transmembrane di-heme cytochromes, Chain C"/>
    <property type="match status" value="1"/>
</dbReference>
<accession>A0A371PEU2</accession>
<dbReference type="GO" id="GO:0005886">
    <property type="term" value="C:plasma membrane"/>
    <property type="evidence" value="ECO:0007669"/>
    <property type="project" value="TreeGrafter"/>
</dbReference>
<dbReference type="OrthoDB" id="9794954at2"/>
<reference evidence="8 9" key="1">
    <citation type="submission" date="2018-08" db="EMBL/GenBank/DDBJ databases">
        <title>Paenibacillus sp. M4BSY-1, whole genome shotgun sequence.</title>
        <authorList>
            <person name="Tuo L."/>
        </authorList>
    </citation>
    <scope>NUCLEOTIDE SEQUENCE [LARGE SCALE GENOMIC DNA]</scope>
    <source>
        <strain evidence="8 9">M4BSY-1</strain>
    </source>
</reference>
<feature type="transmembrane region" description="Helical" evidence="6">
    <location>
        <begin position="105"/>
        <end position="126"/>
    </location>
</feature>
<evidence type="ECO:0000256" key="1">
    <source>
        <dbReference type="ARBA" id="ARBA00022485"/>
    </source>
</evidence>
<evidence type="ECO:0000313" key="9">
    <source>
        <dbReference type="Proteomes" id="UP000261905"/>
    </source>
</evidence>
<name>A0A371PEU2_9BACL</name>
<evidence type="ECO:0000256" key="5">
    <source>
        <dbReference type="ARBA" id="ARBA00023014"/>
    </source>
</evidence>
<dbReference type="SUPFAM" id="SSF46548">
    <property type="entry name" value="alpha-helical ferredoxin"/>
    <property type="match status" value="1"/>
</dbReference>
<dbReference type="InterPro" id="IPR017900">
    <property type="entry name" value="4Fe4S_Fe_S_CS"/>
</dbReference>
<keyword evidence="4" id="KW-0408">Iron</keyword>
<dbReference type="PANTHER" id="PTHR43255:SF1">
    <property type="entry name" value="IRON-SULFUR-BINDING OXIDOREDUCTASE FADF-RELATED"/>
    <property type="match status" value="1"/>
</dbReference>
<dbReference type="AlphaFoldDB" id="A0A371PEU2"/>
<dbReference type="SUPFAM" id="SSF103501">
    <property type="entry name" value="Respiratory nitrate reductase 1 gamma chain"/>
    <property type="match status" value="1"/>
</dbReference>
<dbReference type="InterPro" id="IPR009051">
    <property type="entry name" value="Helical_ferredxn"/>
</dbReference>
<dbReference type="PANTHER" id="PTHR43255">
    <property type="entry name" value="IRON-SULFUR-BINDING OXIDOREDUCTASE FADF-RELATED-RELATED"/>
    <property type="match status" value="1"/>
</dbReference>
<dbReference type="InterPro" id="IPR036197">
    <property type="entry name" value="NarG-like_sf"/>
</dbReference>
<evidence type="ECO:0000256" key="3">
    <source>
        <dbReference type="ARBA" id="ARBA00023002"/>
    </source>
</evidence>
<organism evidence="8 9">
    <name type="scientific">Paenibacillus paeoniae</name>
    <dbReference type="NCBI Taxonomy" id="2292705"/>
    <lineage>
        <taxon>Bacteria</taxon>
        <taxon>Bacillati</taxon>
        <taxon>Bacillota</taxon>
        <taxon>Bacilli</taxon>
        <taxon>Bacillales</taxon>
        <taxon>Paenibacillaceae</taxon>
        <taxon>Paenibacillus</taxon>
    </lineage>
</organism>
<sequence length="770" mass="84785">MTGIWGTLAAGADVTRGLAAPLTADTAALLLAGYPDVIRWGRWILFAALTGSAVWMFAAVVLRRIGYMRLGEPAVFERHKPVGHKGIAGEVLAHRRLLNDVRSGVMHLVYFYGFIMLQFGALDLIWKGLSGGKPLPLPYYGAFSLIQEITVALVLAAVLYGAYRRYGEKLTRLKRGWKPSLVMWFIGTLMLTVLLSLAFERLAAGAEESVAAPFAPISESVSQLLLMLGVQEKSVLAMAGFELFWWLHLLVLLGFLVYVPQSKHFHLLTAPVNLWFRRNEPPGRLIPLDLENEEAESFGAGKIEDFNQKQLLDLYACVECGRCTNVCPAASTGKLLSPMHLIVKLRDHLTEKGAALTSKSPWLPAGLWPGKGAGGGAHVMGAVMPAWEAATGEGEESQYRTDIGPTMAVQGAAWAKREGAGPVELELIGDVITEDELWSCTTCRNCEDQCPVGNEHVDKIIEMRRYLVLMEGRMPSDGQRALQNIERQSNPWGLPRAERAAWIEECERKTGIRVDTMSERKSQGRMPAVLLWAGSMGSYDTRSRRVLFDLVRLLAAAGVDFGTLGHEERSSGDTARRIGNELLFQELCRDNIAVLAKYGVKHIVTACPHTYNTFKNEYPDFGLRGDVRVTHHTELLAELLSKGRLTPKFAVEERVTVHDSCYLGRYNDTYEAPRAVLKAIPGLFIEEMERSGKNGMCCGAGGGLMWMEEHAGTRVNYARTAQALAVKPSVISSACPYCLTMMEDGLKSLQEGEKVIARDVAELLADSVFG</sequence>
<keyword evidence="9" id="KW-1185">Reference proteome</keyword>
<feature type="transmembrane region" description="Helical" evidence="6">
    <location>
        <begin position="181"/>
        <end position="199"/>
    </location>
</feature>
<keyword evidence="1" id="KW-0004">4Fe-4S</keyword>
<keyword evidence="6" id="KW-0472">Membrane</keyword>
<dbReference type="PROSITE" id="PS00198">
    <property type="entry name" value="4FE4S_FER_1"/>
    <property type="match status" value="1"/>
</dbReference>
<dbReference type="Pfam" id="PF02754">
    <property type="entry name" value="CCG"/>
    <property type="match status" value="2"/>
</dbReference>
<feature type="transmembrane region" description="Helical" evidence="6">
    <location>
        <begin position="138"/>
        <end position="160"/>
    </location>
</feature>
<feature type="transmembrane region" description="Helical" evidence="6">
    <location>
        <begin position="43"/>
        <end position="62"/>
    </location>
</feature>
<keyword evidence="5" id="KW-0411">Iron-sulfur</keyword>
<keyword evidence="6" id="KW-1133">Transmembrane helix</keyword>
<feature type="domain" description="4Fe-4S ferredoxin-type" evidence="7">
    <location>
        <begin position="308"/>
        <end position="338"/>
    </location>
</feature>
<keyword evidence="6" id="KW-0812">Transmembrane</keyword>